<evidence type="ECO:0000313" key="24">
    <source>
        <dbReference type="EMBL" id="CAC5377898.1"/>
    </source>
</evidence>
<accession>A0A6J8B218</accession>
<keyword evidence="19" id="KW-0408">Iron</keyword>
<dbReference type="PROSITE" id="PS00018">
    <property type="entry name" value="EF_HAND_1"/>
    <property type="match status" value="1"/>
</dbReference>
<dbReference type="SFLD" id="SFLDG01168">
    <property type="entry name" value="Ferric_reductase_subgroup_(FRE"/>
    <property type="match status" value="1"/>
</dbReference>
<evidence type="ECO:0000256" key="13">
    <source>
        <dbReference type="ARBA" id="ARBA00023002"/>
    </source>
</evidence>
<dbReference type="Pfam" id="PF08030">
    <property type="entry name" value="NAD_binding_6"/>
    <property type="match status" value="1"/>
</dbReference>
<dbReference type="InterPro" id="IPR050369">
    <property type="entry name" value="RBOH/FRE"/>
</dbReference>
<keyword evidence="7 19" id="KW-0479">Metal-binding</keyword>
<keyword evidence="21" id="KW-0732">Signal</keyword>
<dbReference type="SUPFAM" id="SSF63380">
    <property type="entry name" value="Riboflavin synthase domain-like"/>
    <property type="match status" value="1"/>
</dbReference>
<dbReference type="PROSITE" id="PS50292">
    <property type="entry name" value="PEROXIDASE_3"/>
    <property type="match status" value="1"/>
</dbReference>
<dbReference type="PROSITE" id="PS50222">
    <property type="entry name" value="EF_HAND_2"/>
    <property type="match status" value="2"/>
</dbReference>
<comment type="similarity">
    <text evidence="2">In the N-terminal section; belongs to the peroxidase family.</text>
</comment>
<feature type="transmembrane region" description="Helical" evidence="20">
    <location>
        <begin position="640"/>
        <end position="663"/>
    </location>
</feature>
<evidence type="ECO:0000256" key="19">
    <source>
        <dbReference type="PIRSR" id="PIRSR619791-2"/>
    </source>
</evidence>
<dbReference type="GO" id="GO:0042744">
    <property type="term" value="P:hydrogen peroxide catabolic process"/>
    <property type="evidence" value="ECO:0007669"/>
    <property type="project" value="UniProtKB-KW"/>
</dbReference>
<comment type="subcellular location">
    <subcellularLocation>
        <location evidence="1">Apical cell membrane</location>
        <topology evidence="1">Multi-pass membrane protein</topology>
    </subcellularLocation>
</comment>
<keyword evidence="6 20" id="KW-0812">Transmembrane</keyword>
<feature type="transmembrane region" description="Helical" evidence="20">
    <location>
        <begin position="1099"/>
        <end position="1124"/>
    </location>
</feature>
<evidence type="ECO:0000259" key="23">
    <source>
        <dbReference type="PROSITE" id="PS51384"/>
    </source>
</evidence>
<keyword evidence="25" id="KW-1185">Reference proteome</keyword>
<organism evidence="24 25">
    <name type="scientific">Mytilus coruscus</name>
    <name type="common">Sea mussel</name>
    <dbReference type="NCBI Taxonomy" id="42192"/>
    <lineage>
        <taxon>Eukaryota</taxon>
        <taxon>Metazoa</taxon>
        <taxon>Spiralia</taxon>
        <taxon>Lophotrochozoa</taxon>
        <taxon>Mollusca</taxon>
        <taxon>Bivalvia</taxon>
        <taxon>Autobranchia</taxon>
        <taxon>Pteriomorphia</taxon>
        <taxon>Mytilida</taxon>
        <taxon>Mytiloidea</taxon>
        <taxon>Mytilidae</taxon>
        <taxon>Mytilinae</taxon>
        <taxon>Mytilus</taxon>
    </lineage>
</organism>
<dbReference type="SUPFAM" id="SSF48113">
    <property type="entry name" value="Heme-dependent peroxidases"/>
    <property type="match status" value="1"/>
</dbReference>
<feature type="domain" description="EF-hand" evidence="22">
    <location>
        <begin position="868"/>
        <end position="903"/>
    </location>
</feature>
<dbReference type="GO" id="GO:0042742">
    <property type="term" value="P:defense response to bacterium"/>
    <property type="evidence" value="ECO:0007669"/>
    <property type="project" value="UniProtKB-ARBA"/>
</dbReference>
<reference evidence="24 25" key="1">
    <citation type="submission" date="2020-06" db="EMBL/GenBank/DDBJ databases">
        <authorList>
            <person name="Li R."/>
            <person name="Bekaert M."/>
        </authorList>
    </citation>
    <scope>NUCLEOTIDE SEQUENCE [LARGE SCALE GENOMIC DNA]</scope>
    <source>
        <strain evidence="25">wild</strain>
    </source>
</reference>
<feature type="chain" id="PRO_5027035297" description="NAD(P)H oxidase (H2O2-forming)" evidence="21">
    <location>
        <begin position="21"/>
        <end position="1571"/>
    </location>
</feature>
<dbReference type="Gene3D" id="3.40.50.80">
    <property type="entry name" value="Nucleotide-binding domain of ferredoxin-NADP reductase (FNR) module"/>
    <property type="match status" value="1"/>
</dbReference>
<evidence type="ECO:0000256" key="8">
    <source>
        <dbReference type="ARBA" id="ARBA00022737"/>
    </source>
</evidence>
<feature type="domain" description="EF-hand" evidence="22">
    <location>
        <begin position="904"/>
        <end position="939"/>
    </location>
</feature>
<comment type="catalytic activity">
    <reaction evidence="17">
        <text>NADH + O2 + H(+) = H2O2 + NAD(+)</text>
        <dbReference type="Rhea" id="RHEA:11264"/>
        <dbReference type="ChEBI" id="CHEBI:15378"/>
        <dbReference type="ChEBI" id="CHEBI:15379"/>
        <dbReference type="ChEBI" id="CHEBI:16240"/>
        <dbReference type="ChEBI" id="CHEBI:57540"/>
        <dbReference type="ChEBI" id="CHEBI:57945"/>
        <dbReference type="EC" id="1.6.3.1"/>
    </reaction>
</comment>
<dbReference type="InterPro" id="IPR013130">
    <property type="entry name" value="Fe3_Rdtase_TM_dom"/>
</dbReference>
<feature type="domain" description="FAD-binding FR-type" evidence="23">
    <location>
        <begin position="1289"/>
        <end position="1395"/>
    </location>
</feature>
<evidence type="ECO:0000256" key="18">
    <source>
        <dbReference type="ARBA" id="ARBA00048762"/>
    </source>
</evidence>
<dbReference type="GO" id="GO:0016175">
    <property type="term" value="F:superoxide-generating NAD(P)H oxidase activity"/>
    <property type="evidence" value="ECO:0007669"/>
    <property type="project" value="UniProtKB-ARBA"/>
</dbReference>
<dbReference type="EC" id="1.6.3.1" evidence="3"/>
<dbReference type="PROSITE" id="PS51384">
    <property type="entry name" value="FAD_FR"/>
    <property type="match status" value="1"/>
</dbReference>
<evidence type="ECO:0000256" key="17">
    <source>
        <dbReference type="ARBA" id="ARBA00047455"/>
    </source>
</evidence>
<dbReference type="InterPro" id="IPR011992">
    <property type="entry name" value="EF-hand-dom_pair"/>
</dbReference>
<dbReference type="SUPFAM" id="SSF52343">
    <property type="entry name" value="Ferredoxin reductase-like, C-terminal NADP-linked domain"/>
    <property type="match status" value="1"/>
</dbReference>
<keyword evidence="10" id="KW-0106">Calcium</keyword>
<dbReference type="GO" id="GO:0005509">
    <property type="term" value="F:calcium ion binding"/>
    <property type="evidence" value="ECO:0007669"/>
    <property type="project" value="InterPro"/>
</dbReference>
<dbReference type="GO" id="GO:0006979">
    <property type="term" value="P:response to oxidative stress"/>
    <property type="evidence" value="ECO:0007669"/>
    <property type="project" value="InterPro"/>
</dbReference>
<dbReference type="CDD" id="cd00051">
    <property type="entry name" value="EFh"/>
    <property type="match status" value="1"/>
</dbReference>
<keyword evidence="4 24" id="KW-0575">Peroxidase</keyword>
<evidence type="ECO:0000256" key="15">
    <source>
        <dbReference type="ARBA" id="ARBA00023180"/>
    </source>
</evidence>
<dbReference type="Gene3D" id="1.10.238.10">
    <property type="entry name" value="EF-hand"/>
    <property type="match status" value="1"/>
</dbReference>
<dbReference type="InterPro" id="IPR037120">
    <property type="entry name" value="Haem_peroxidase_sf_animal"/>
</dbReference>
<dbReference type="Gene3D" id="2.40.30.10">
    <property type="entry name" value="Translation factors"/>
    <property type="match status" value="1"/>
</dbReference>
<evidence type="ECO:0000256" key="16">
    <source>
        <dbReference type="ARBA" id="ARBA00023324"/>
    </source>
</evidence>
<feature type="transmembrane region" description="Helical" evidence="20">
    <location>
        <begin position="1239"/>
        <end position="1256"/>
    </location>
</feature>
<gene>
    <name evidence="24" type="ORF">MCOR_14158</name>
</gene>
<feature type="transmembrane region" description="Helical" evidence="20">
    <location>
        <begin position="1066"/>
        <end position="1087"/>
    </location>
</feature>
<dbReference type="EMBL" id="CACVKT020002422">
    <property type="protein sequence ID" value="CAC5377898.1"/>
    <property type="molecule type" value="Genomic_DNA"/>
</dbReference>
<dbReference type="Pfam" id="PF08022">
    <property type="entry name" value="FAD_binding_8"/>
    <property type="match status" value="1"/>
</dbReference>
<dbReference type="SUPFAM" id="SSF47473">
    <property type="entry name" value="EF-hand"/>
    <property type="match status" value="1"/>
</dbReference>
<dbReference type="SFLD" id="SFLDS00052">
    <property type="entry name" value="Ferric_Reductase_Domain"/>
    <property type="match status" value="1"/>
</dbReference>
<dbReference type="Gene3D" id="1.10.640.10">
    <property type="entry name" value="Haem peroxidase domain superfamily, animal type"/>
    <property type="match status" value="1"/>
</dbReference>
<dbReference type="PANTHER" id="PTHR11972:SF208">
    <property type="entry name" value="DUAL OXIDASE-LIKE PROTEIN"/>
    <property type="match status" value="1"/>
</dbReference>
<feature type="transmembrane region" description="Helical" evidence="20">
    <location>
        <begin position="1201"/>
        <end position="1227"/>
    </location>
</feature>
<keyword evidence="12 20" id="KW-1133">Transmembrane helix</keyword>
<evidence type="ECO:0000256" key="5">
    <source>
        <dbReference type="ARBA" id="ARBA00022630"/>
    </source>
</evidence>
<dbReference type="InterPro" id="IPR013112">
    <property type="entry name" value="FAD-bd_8"/>
</dbReference>
<evidence type="ECO:0000256" key="2">
    <source>
        <dbReference type="ARBA" id="ARBA00005644"/>
    </source>
</evidence>
<keyword evidence="19" id="KW-0349">Heme</keyword>
<dbReference type="PRINTS" id="PR00457">
    <property type="entry name" value="ANPEROXIDASE"/>
</dbReference>
<evidence type="ECO:0000256" key="9">
    <source>
        <dbReference type="ARBA" id="ARBA00022827"/>
    </source>
</evidence>
<keyword evidence="15" id="KW-0325">Glycoprotein</keyword>
<dbReference type="GO" id="GO:0016174">
    <property type="term" value="F:NAD(P)H oxidase H2O2-forming activity"/>
    <property type="evidence" value="ECO:0007669"/>
    <property type="project" value="UniProtKB-EC"/>
</dbReference>
<dbReference type="Pfam" id="PF03098">
    <property type="entry name" value="An_peroxidase"/>
    <property type="match status" value="1"/>
</dbReference>
<keyword evidence="9" id="KW-0274">FAD</keyword>
<evidence type="ECO:0000256" key="3">
    <source>
        <dbReference type="ARBA" id="ARBA00012698"/>
    </source>
</evidence>
<evidence type="ECO:0000256" key="1">
    <source>
        <dbReference type="ARBA" id="ARBA00004424"/>
    </source>
</evidence>
<dbReference type="GO" id="GO:0043020">
    <property type="term" value="C:NADPH oxidase complex"/>
    <property type="evidence" value="ECO:0007669"/>
    <property type="project" value="TreeGrafter"/>
</dbReference>
<proteinExistence type="inferred from homology"/>
<evidence type="ECO:0000256" key="6">
    <source>
        <dbReference type="ARBA" id="ARBA00022692"/>
    </source>
</evidence>
<evidence type="ECO:0000256" key="12">
    <source>
        <dbReference type="ARBA" id="ARBA00022989"/>
    </source>
</evidence>
<dbReference type="SFLD" id="SFLDG01169">
    <property type="entry name" value="NADPH_oxidase_subgroup_(NOX)"/>
    <property type="match status" value="1"/>
</dbReference>
<evidence type="ECO:0000256" key="7">
    <source>
        <dbReference type="ARBA" id="ARBA00022723"/>
    </source>
</evidence>
<keyword evidence="14 20" id="KW-0472">Membrane</keyword>
<evidence type="ECO:0000313" key="25">
    <source>
        <dbReference type="Proteomes" id="UP000507470"/>
    </source>
</evidence>
<evidence type="ECO:0000256" key="4">
    <source>
        <dbReference type="ARBA" id="ARBA00022559"/>
    </source>
</evidence>
<evidence type="ECO:0000256" key="20">
    <source>
        <dbReference type="SAM" id="Phobius"/>
    </source>
</evidence>
<dbReference type="Pfam" id="PF13833">
    <property type="entry name" value="EF-hand_8"/>
    <property type="match status" value="1"/>
</dbReference>
<dbReference type="GO" id="GO:0042554">
    <property type="term" value="P:superoxide anion generation"/>
    <property type="evidence" value="ECO:0007669"/>
    <property type="project" value="TreeGrafter"/>
</dbReference>
<dbReference type="FunFam" id="2.40.30.10:FF:000059">
    <property type="entry name" value="dual oxidase isoform X1"/>
    <property type="match status" value="1"/>
</dbReference>
<keyword evidence="5" id="KW-0285">Flavoprotein</keyword>
<protein>
    <recommendedName>
        <fullName evidence="3">NAD(P)H oxidase (H2O2-forming)</fullName>
        <ecNumber evidence="3">1.6.3.1</ecNumber>
    </recommendedName>
</protein>
<dbReference type="GO" id="GO:0020037">
    <property type="term" value="F:heme binding"/>
    <property type="evidence" value="ECO:0007669"/>
    <property type="project" value="InterPro"/>
</dbReference>
<dbReference type="InterPro" id="IPR010255">
    <property type="entry name" value="Haem_peroxidase_sf"/>
</dbReference>
<feature type="transmembrane region" description="Helical" evidence="20">
    <location>
        <begin position="1153"/>
        <end position="1171"/>
    </location>
</feature>
<sequence>MTSYRIFLFLLSLPLAACQGDPPPEHELPPFDGWFNNLVHPDWGGIDGQLLRRSVPKYADGVYHPSGADRPNPFELSKAAHHGEAGFGSKRSRNALLVFFGQQIVEEILDSQRPGCPIEYFNIPVPPDHPYLQGKESLEMPFPRTRYDSRTGYSPNNPRQQLNEITPYIDGTLMYGPGKAWTDAIREFKGGRLKAKVPDPERKKINESFPADNDIRLPFANPPAPRDHFLRPVNRFWRIGNPRGFENPFLLTFGVLFFRWHNYVAKELETEHPNWNDEALFNEARRLVIAYHQKIIMRDWLPRWLQIIDPADSNTFFKVPNYYRNPSEPCEEQFCFNGYSSEIHPGITQEFQTAAMRWGHTVVTPGIWTRAANCQYESNRTVSSPTSHKVHAIRLCNAYWVGQETVDPHIDRLVRGMTSTISEQEDHILVPDLREHLFGTLDFSRRDLAALNIQRARDHGLPGYNDIRQAYGLPRVDWNGINNETVNGGKINKSLIDAIERVRSLYGNSSAPDELDLFVGGMLETTFDGPGPLFRNIILDQFLRIRHGDRFWYENTDERFRQFDDATIDKINNVTLRDIILKVTKIKSDELPSDVFLSFGDPCPQPVQLKADSNQMVNSTITIENCTRLQHYDYFSGSEVSFPLTFVFLGLCVPATIGIMLFLNKRKQKEIAEARKRLAPKRQKTADPNTFTVVEWVGPKNGERTDKIVFDKERKKIHVNDLRRKPLRMLDFRRIEGTAQKVHFRVSTDHENNMLSVRLPGEIDLILKFNDMEEREGFIMALEGFLRDLQINREKHQFTEKTIMDEANTKEKRQELLDTFFRVVCLQGFKHIRSNVDMGHNIQLEELNKIRNIQLTRTEFSEALGLKPTSVFVRNMFLMVDKDKNGFVGFEEFLDLFQILAAGDAEEKAQMIFNMYDIKKQGHLTRQDFSKMLKSLLDLSDTSIDQKDLNNLIDTMYSSAGLSPAEKIGFESFKKIFASEEYGSTLQNATLNITSDAVGDMKQKKSARFEQRRKTFIKSYRTLDRKADNRKSKVRVTTKQKEYPQTKLRQKWFEFISYVENYRLQIFWVTLYSLVTVGIFVERAYYYSVDREHGGLRRIAGYGVTITRGAASVMMWAYSCLLVTMSRNTITFLRETFLHKFIPFDSAIAMHKFIAALALVFTVVHCVGHGINLYHITTQPSSDANCYFREYFRATDVLASFHYWAFQTITGMTGIILTLIVIVMYVFAMPFVRRNLFRAFWITHSFYILLYIFLIMHGLGRLVQNPLTHYYLLGPLVLFVLDKLFSLSRNQILIEVKQAELLPSEVTALKFKRPLNFEYKSGQWVRIACIKLGDSEYHPFTLTSAPHEDFLSLHIRAVGPWTTNLRRVYDANQIEEGDKYPPLYVDGPFGEGHQDWYKYPVAVLVGGGIGVTPFASILKDIVYRSKSPVKFPCQKVYFIWVTRSQKQFEWLTDVIREVETNDTNNLVATHIFITQFQQKFDLRTTMLYICERHFQKIAGKSLFTGLEAKTHFGRPNFQDFLQSLKYEHPNVKQIGVFSCGPPPMTLQVEKAKTAVNKLEGFPTYSHHFENF</sequence>
<evidence type="ECO:0000256" key="11">
    <source>
        <dbReference type="ARBA" id="ARBA00022857"/>
    </source>
</evidence>
<feature type="signal peptide" evidence="21">
    <location>
        <begin position="1"/>
        <end position="20"/>
    </location>
</feature>
<dbReference type="GO" id="GO:0004601">
    <property type="term" value="F:peroxidase activity"/>
    <property type="evidence" value="ECO:0007669"/>
    <property type="project" value="UniProtKB-KW"/>
</dbReference>
<keyword evidence="8" id="KW-0677">Repeat</keyword>
<dbReference type="InterPro" id="IPR017938">
    <property type="entry name" value="Riboflavin_synthase-like_b-brl"/>
</dbReference>
<evidence type="ECO:0000256" key="14">
    <source>
        <dbReference type="ARBA" id="ARBA00023136"/>
    </source>
</evidence>
<dbReference type="InterPro" id="IPR019791">
    <property type="entry name" value="Haem_peroxidase_animal"/>
</dbReference>
<dbReference type="SMART" id="SM00054">
    <property type="entry name" value="EFh"/>
    <property type="match status" value="2"/>
</dbReference>
<dbReference type="InterPro" id="IPR018247">
    <property type="entry name" value="EF_Hand_1_Ca_BS"/>
</dbReference>
<evidence type="ECO:0000256" key="21">
    <source>
        <dbReference type="SAM" id="SignalP"/>
    </source>
</evidence>
<dbReference type="InterPro" id="IPR039261">
    <property type="entry name" value="FNR_nucleotide-bd"/>
</dbReference>
<dbReference type="InterPro" id="IPR013121">
    <property type="entry name" value="Fe_red_NAD-bd_6"/>
</dbReference>
<dbReference type="InterPro" id="IPR002048">
    <property type="entry name" value="EF_hand_dom"/>
</dbReference>
<keyword evidence="13 24" id="KW-0560">Oxidoreductase</keyword>
<keyword evidence="11" id="KW-0521">NADP</keyword>
<dbReference type="CDD" id="cd06186">
    <property type="entry name" value="NOX_Duox_like_FAD_NADP"/>
    <property type="match status" value="1"/>
</dbReference>
<feature type="binding site" description="axial binding residue" evidence="19">
    <location>
        <position position="360"/>
    </location>
    <ligand>
        <name>heme b</name>
        <dbReference type="ChEBI" id="CHEBI:60344"/>
    </ligand>
    <ligandPart>
        <name>Fe</name>
        <dbReference type="ChEBI" id="CHEBI:18248"/>
    </ligandPart>
</feature>
<dbReference type="Pfam" id="PF01794">
    <property type="entry name" value="Ferric_reduct"/>
    <property type="match status" value="1"/>
</dbReference>
<dbReference type="GO" id="GO:0016324">
    <property type="term" value="C:apical plasma membrane"/>
    <property type="evidence" value="ECO:0007669"/>
    <property type="project" value="UniProtKB-SubCell"/>
</dbReference>
<dbReference type="FunFam" id="3.40.50.80:FF:000020">
    <property type="entry name" value="Dual oxidase 1"/>
    <property type="match status" value="1"/>
</dbReference>
<comment type="catalytic activity">
    <reaction evidence="18">
        <text>NADPH + O2 + H(+) = H2O2 + NADP(+)</text>
        <dbReference type="Rhea" id="RHEA:11260"/>
        <dbReference type="ChEBI" id="CHEBI:15378"/>
        <dbReference type="ChEBI" id="CHEBI:15379"/>
        <dbReference type="ChEBI" id="CHEBI:16240"/>
        <dbReference type="ChEBI" id="CHEBI:57783"/>
        <dbReference type="ChEBI" id="CHEBI:58349"/>
        <dbReference type="EC" id="1.6.3.1"/>
    </reaction>
</comment>
<keyword evidence="16" id="KW-0376">Hydrogen peroxide</keyword>
<dbReference type="Proteomes" id="UP000507470">
    <property type="component" value="Unassembled WGS sequence"/>
</dbReference>
<dbReference type="OrthoDB" id="6019201at2759"/>
<dbReference type="GO" id="GO:0042303">
    <property type="term" value="P:molting cycle"/>
    <property type="evidence" value="ECO:0007669"/>
    <property type="project" value="UniProtKB-ARBA"/>
</dbReference>
<evidence type="ECO:0000259" key="22">
    <source>
        <dbReference type="PROSITE" id="PS50222"/>
    </source>
</evidence>
<evidence type="ECO:0000256" key="10">
    <source>
        <dbReference type="ARBA" id="ARBA00022837"/>
    </source>
</evidence>
<dbReference type="PANTHER" id="PTHR11972">
    <property type="entry name" value="NADPH OXIDASE"/>
    <property type="match status" value="1"/>
</dbReference>
<dbReference type="InterPro" id="IPR017927">
    <property type="entry name" value="FAD-bd_FR_type"/>
</dbReference>
<name>A0A6J8B218_MYTCO</name>
<dbReference type="GO" id="GO:0009886">
    <property type="term" value="P:post-embryonic animal morphogenesis"/>
    <property type="evidence" value="ECO:0007669"/>
    <property type="project" value="UniProtKB-ARBA"/>
</dbReference>